<dbReference type="Pfam" id="PF05196">
    <property type="entry name" value="PTN_MK_N"/>
    <property type="match status" value="1"/>
</dbReference>
<dbReference type="PANTHER" id="PTHR13850:SF2">
    <property type="entry name" value="MIDKINE"/>
    <property type="match status" value="1"/>
</dbReference>
<feature type="domain" description="Pleiotrophin/Midkine C-terminal" evidence="12">
    <location>
        <begin position="88"/>
        <end position="148"/>
    </location>
</feature>
<keyword evidence="15" id="KW-1185">Reference proteome</keyword>
<keyword evidence="6 10" id="KW-0732">Signal</keyword>
<accession>A0A8C9SF24</accession>
<evidence type="ECO:0000256" key="11">
    <source>
        <dbReference type="SAM" id="MobiDB-lite"/>
    </source>
</evidence>
<feature type="region of interest" description="Disordered" evidence="11">
    <location>
        <begin position="133"/>
        <end position="152"/>
    </location>
</feature>
<feature type="chain" id="PRO_5034548551" description="Midkine" evidence="10">
    <location>
        <begin position="23"/>
        <end position="152"/>
    </location>
</feature>
<evidence type="ECO:0000313" key="15">
    <source>
        <dbReference type="Proteomes" id="UP000694397"/>
    </source>
</evidence>
<dbReference type="Proteomes" id="UP000694397">
    <property type="component" value="Chromosome 7"/>
</dbReference>
<evidence type="ECO:0000256" key="2">
    <source>
        <dbReference type="ARBA" id="ARBA00005403"/>
    </source>
</evidence>
<dbReference type="Ensembl" id="ENSSFOT00015030786.2">
    <property type="protein sequence ID" value="ENSSFOP00015030439.2"/>
    <property type="gene ID" value="ENSSFOG00015019534.2"/>
</dbReference>
<comment type="function">
    <text evidence="10">Secreted protein that functions as cytokine and growth factor and mediates its signal through cell-surface proteoglycan and non-proteoglycan receptors. Regulates many processes like inflammatory response, cell proliferation, cell adhesion, cell growth, cell survival, tissue regeneration, cell differentiation and cell migration.</text>
</comment>
<dbReference type="SUPFAM" id="SSF57288">
    <property type="entry name" value="Midkine"/>
    <property type="match status" value="2"/>
</dbReference>
<evidence type="ECO:0000259" key="13">
    <source>
        <dbReference type="Pfam" id="PF05196"/>
    </source>
</evidence>
<evidence type="ECO:0000256" key="10">
    <source>
        <dbReference type="RuleBase" id="RU369117"/>
    </source>
</evidence>
<evidence type="ECO:0000256" key="8">
    <source>
        <dbReference type="ARBA" id="ARBA00023157"/>
    </source>
</evidence>
<dbReference type="SMART" id="SM00193">
    <property type="entry name" value="PTN"/>
    <property type="match status" value="1"/>
</dbReference>
<dbReference type="Pfam" id="PF01091">
    <property type="entry name" value="PTN_MK_C"/>
    <property type="match status" value="1"/>
</dbReference>
<dbReference type="InterPro" id="IPR038130">
    <property type="entry name" value="PTN/MK_C_dom_sf"/>
</dbReference>
<dbReference type="InterPro" id="IPR020089">
    <property type="entry name" value="PTN/MK_N_dom"/>
</dbReference>
<dbReference type="PRINTS" id="PR00269">
    <property type="entry name" value="PTNMIDKINE"/>
</dbReference>
<evidence type="ECO:0000256" key="9">
    <source>
        <dbReference type="ARBA" id="ARBA00023246"/>
    </source>
</evidence>
<organism evidence="14 15">
    <name type="scientific">Scleropages formosus</name>
    <name type="common">Asian bonytongue</name>
    <name type="synonym">Osteoglossum formosum</name>
    <dbReference type="NCBI Taxonomy" id="113540"/>
    <lineage>
        <taxon>Eukaryota</taxon>
        <taxon>Metazoa</taxon>
        <taxon>Chordata</taxon>
        <taxon>Craniata</taxon>
        <taxon>Vertebrata</taxon>
        <taxon>Euteleostomi</taxon>
        <taxon>Actinopterygii</taxon>
        <taxon>Neopterygii</taxon>
        <taxon>Teleostei</taxon>
        <taxon>Osteoglossocephala</taxon>
        <taxon>Osteoglossomorpha</taxon>
        <taxon>Osteoglossiformes</taxon>
        <taxon>Osteoglossidae</taxon>
        <taxon>Scleropages</taxon>
    </lineage>
</organism>
<keyword evidence="8 10" id="KW-1015">Disulfide bond</keyword>
<evidence type="ECO:0000256" key="6">
    <source>
        <dbReference type="ARBA" id="ARBA00022729"/>
    </source>
</evidence>
<dbReference type="GO" id="GO:0005576">
    <property type="term" value="C:extracellular region"/>
    <property type="evidence" value="ECO:0007669"/>
    <property type="project" value="UniProtKB-SubCell"/>
</dbReference>
<reference evidence="14" key="2">
    <citation type="submission" date="2025-08" db="UniProtKB">
        <authorList>
            <consortium name="Ensembl"/>
        </authorList>
    </citation>
    <scope>IDENTIFICATION</scope>
</reference>
<reference evidence="14 15" key="1">
    <citation type="submission" date="2019-04" db="EMBL/GenBank/DDBJ databases">
        <authorList>
            <consortium name="Wellcome Sanger Institute Data Sharing"/>
        </authorList>
    </citation>
    <scope>NUCLEOTIDE SEQUENCE [LARGE SCALE GENOMIC DNA]</scope>
</reference>
<dbReference type="Gene3D" id="2.20.60.10">
    <property type="entry name" value="Pleiotrophin/Midkine, N-terminal domain"/>
    <property type="match status" value="1"/>
</dbReference>
<dbReference type="InterPro" id="IPR020090">
    <property type="entry name" value="PTN/MK_C_dom"/>
</dbReference>
<dbReference type="PANTHER" id="PTHR13850">
    <property type="entry name" value="PLEIOTROPHIN FAMILY MEMBER"/>
    <property type="match status" value="1"/>
</dbReference>
<keyword evidence="4 10" id="KW-0964">Secreted</keyword>
<keyword evidence="9 10" id="KW-0497">Mitogen</keyword>
<comment type="similarity">
    <text evidence="2 10">Belongs to the pleiotrophin family.</text>
</comment>
<evidence type="ECO:0000256" key="7">
    <source>
        <dbReference type="ARBA" id="ARBA00023030"/>
    </source>
</evidence>
<dbReference type="Gene3D" id="2.30.90.10">
    <property type="entry name" value="Heparin-binding Growth Factor, Midkine, Chain A- C-terminal Domain"/>
    <property type="match status" value="1"/>
</dbReference>
<dbReference type="GO" id="GO:0008083">
    <property type="term" value="F:growth factor activity"/>
    <property type="evidence" value="ECO:0007669"/>
    <property type="project" value="UniProtKB-UniRule"/>
</dbReference>
<dbReference type="InterPro" id="IPR000762">
    <property type="entry name" value="Midkine_heparin-bd_GF"/>
</dbReference>
<dbReference type="OrthoDB" id="8818336at2759"/>
<evidence type="ECO:0000256" key="1">
    <source>
        <dbReference type="ARBA" id="ARBA00004613"/>
    </source>
</evidence>
<dbReference type="GeneTree" id="ENSGT00390000007640"/>
<protein>
    <recommendedName>
        <fullName evidence="10">Midkine</fullName>
        <shortName evidence="10">MK</shortName>
    </recommendedName>
</protein>
<comment type="subcellular location">
    <subcellularLocation>
        <location evidence="1 10">Secreted</location>
    </subcellularLocation>
</comment>
<proteinExistence type="inferred from homology"/>
<sequence>MRGVYSLVIILLLALVMVSSEAAKPKKEKTEKGKGAKGGSTECMDWQYGKCVPSNGDCGVGIREATCSGQVKKLKCKVPCNWKKDIGPDCKYKFGNWGECDTATGTMNRSGTLKKALYNAECQTTVKVSKPCAPKIKSKTKAKGKRGKGREN</sequence>
<dbReference type="InterPro" id="IPR037122">
    <property type="entry name" value="PTN/MK_N_dom_sf"/>
</dbReference>
<dbReference type="KEGG" id="sfm:108929070"/>
<dbReference type="GO" id="GO:0051781">
    <property type="term" value="P:positive regulation of cell division"/>
    <property type="evidence" value="ECO:0007669"/>
    <property type="project" value="UniProtKB-UniRule"/>
</dbReference>
<keyword evidence="7 10" id="KW-0339">Growth factor</keyword>
<evidence type="ECO:0000313" key="14">
    <source>
        <dbReference type="Ensembl" id="ENSSFOP00015030439.2"/>
    </source>
</evidence>
<reference evidence="14" key="3">
    <citation type="submission" date="2025-09" db="UniProtKB">
        <authorList>
            <consortium name="Ensembl"/>
        </authorList>
    </citation>
    <scope>IDENTIFICATION</scope>
</reference>
<evidence type="ECO:0000256" key="5">
    <source>
        <dbReference type="ARBA" id="ARBA00022674"/>
    </source>
</evidence>
<gene>
    <name evidence="14" type="primary">MDK</name>
    <name evidence="14" type="synonym">LOC108929070</name>
</gene>
<dbReference type="FunFam" id="2.30.90.10:FF:000001">
    <property type="entry name" value="Pleiotrophin"/>
    <property type="match status" value="1"/>
</dbReference>
<dbReference type="GO" id="GO:0008201">
    <property type="term" value="F:heparin binding"/>
    <property type="evidence" value="ECO:0007669"/>
    <property type="project" value="UniProtKB-UniRule"/>
</dbReference>
<keyword evidence="5 10" id="KW-0358">Heparin-binding</keyword>
<feature type="signal peptide" evidence="10">
    <location>
        <begin position="1"/>
        <end position="22"/>
    </location>
</feature>
<dbReference type="AlphaFoldDB" id="A0A8C9SF24"/>
<keyword evidence="3" id="KW-0217">Developmental protein</keyword>
<evidence type="ECO:0000256" key="4">
    <source>
        <dbReference type="ARBA" id="ARBA00022525"/>
    </source>
</evidence>
<feature type="domain" description="Pleiotrophin/Midkine N-terminal" evidence="13">
    <location>
        <begin position="29"/>
        <end position="86"/>
    </location>
</feature>
<dbReference type="InterPro" id="IPR020091">
    <property type="entry name" value="PTN/MK_diS_sf"/>
</dbReference>
<name>A0A8C9SF24_SCLFO</name>
<evidence type="ECO:0000259" key="12">
    <source>
        <dbReference type="Pfam" id="PF01091"/>
    </source>
</evidence>
<feature type="compositionally biased region" description="Basic residues" evidence="11">
    <location>
        <begin position="136"/>
        <end position="152"/>
    </location>
</feature>
<evidence type="ECO:0000256" key="3">
    <source>
        <dbReference type="ARBA" id="ARBA00022473"/>
    </source>
</evidence>